<dbReference type="GeneID" id="80559381"/>
<dbReference type="KEGG" id="vg:80559381"/>
<dbReference type="EMBL" id="OM818327">
    <property type="protein sequence ID" value="UOK18044.1"/>
    <property type="molecule type" value="Genomic_DNA"/>
</dbReference>
<gene>
    <name evidence="1" type="primary">50</name>
    <name evidence="1" type="ORF">SEA_SANTHID_50</name>
</gene>
<proteinExistence type="predicted"/>
<keyword evidence="2" id="KW-1185">Reference proteome</keyword>
<accession>A0AAE9GPI1</accession>
<evidence type="ECO:0000313" key="1">
    <source>
        <dbReference type="EMBL" id="UOK18044.1"/>
    </source>
</evidence>
<sequence>MIVAAFLGMIAGALAFVWWLTQRNGHPDEHNTITGTGRPVPPTDPAAALARVEALTYASDDGSEWEHNPRCQGEPDCPACWAAAIRWALNEENRR</sequence>
<evidence type="ECO:0000313" key="2">
    <source>
        <dbReference type="Proteomes" id="UP000831266"/>
    </source>
</evidence>
<dbReference type="RefSeq" id="YP_010842588.1">
    <property type="nucleotide sequence ID" value="NC_079142.1"/>
</dbReference>
<reference evidence="1" key="1">
    <citation type="submission" date="2022-02" db="EMBL/GenBank/DDBJ databases">
        <authorList>
            <person name="Bastian A.M."/>
            <person name="Blankespoor M.J."/>
            <person name="Fynaardt G.K."/>
            <person name="Gilmeister S.A."/>
            <person name="Hurley E."/>
            <person name="Jones M."/>
            <person name="McKenney E.J."/>
            <person name="Olguin A.N."/>
            <person name="Rens M.N."/>
            <person name="Sterk A.E."/>
            <person name="Swart S.M."/>
            <person name="Thurm C.L."/>
            <person name="Trevino A."/>
            <person name="VanEgdom A."/>
            <person name="Veach M.C."/>
            <person name="Pavich L.R."/>
            <person name="Tolsma S."/>
            <person name="Garlena R.A."/>
            <person name="Russell D.A."/>
            <person name="Jacobs-Sera D."/>
            <person name="Hatfull G.F."/>
        </authorList>
    </citation>
    <scope>NUCLEOTIDE SEQUENCE</scope>
</reference>
<name>A0AAE9GPI1_9CAUD</name>
<dbReference type="Proteomes" id="UP000831266">
    <property type="component" value="Segment"/>
</dbReference>
<protein>
    <submittedName>
        <fullName evidence="1">Uncharacterized protein</fullName>
    </submittedName>
</protein>
<organism evidence="1 2">
    <name type="scientific">Gordonia phage Santhid</name>
    <dbReference type="NCBI Taxonomy" id="2927281"/>
    <lineage>
        <taxon>Viruses</taxon>
        <taxon>Duplodnaviria</taxon>
        <taxon>Heunggongvirae</taxon>
        <taxon>Uroviricota</taxon>
        <taxon>Caudoviricetes</taxon>
        <taxon>Santhisvirus</taxon>
        <taxon>Santhisvirus santhid</taxon>
    </lineage>
</organism>